<evidence type="ECO:0000313" key="4">
    <source>
        <dbReference type="Proteomes" id="UP000180254"/>
    </source>
</evidence>
<dbReference type="PANTHER" id="PTHR40516">
    <property type="entry name" value="ANTITOXIN CHPS-RELATED"/>
    <property type="match status" value="1"/>
</dbReference>
<feature type="domain" description="SpoVT-AbrB" evidence="2">
    <location>
        <begin position="3"/>
        <end position="48"/>
    </location>
</feature>
<dbReference type="SMART" id="SM00966">
    <property type="entry name" value="SpoVT_AbrB"/>
    <property type="match status" value="1"/>
</dbReference>
<organism evidence="3 4">
    <name type="scientific">Andreesenia angusta</name>
    <dbReference type="NCBI Taxonomy" id="39480"/>
    <lineage>
        <taxon>Bacteria</taxon>
        <taxon>Bacillati</taxon>
        <taxon>Bacillota</taxon>
        <taxon>Tissierellia</taxon>
        <taxon>Tissierellales</taxon>
        <taxon>Gottschalkiaceae</taxon>
        <taxon>Andreesenia</taxon>
    </lineage>
</organism>
<evidence type="ECO:0000259" key="2">
    <source>
        <dbReference type="PROSITE" id="PS51740"/>
    </source>
</evidence>
<gene>
    <name evidence="3" type="primary">mazE</name>
    <name evidence="3" type="ORF">EUAN_02430</name>
</gene>
<dbReference type="STRING" id="39480.EUAN_02430"/>
<protein>
    <submittedName>
        <fullName evidence="3">Antitoxin MazE</fullName>
    </submittedName>
</protein>
<dbReference type="Proteomes" id="UP000180254">
    <property type="component" value="Unassembled WGS sequence"/>
</dbReference>
<dbReference type="OrthoDB" id="9795766at2"/>
<sequence length="79" mass="9089">MLAKIQKWGNSNGIRIPKSALETVHLKENDKVEIVVKEGNIIIMPLKKHKTFEERIAGFTGEYEYEEWDTGEPVGEEVF</sequence>
<evidence type="ECO:0000256" key="1">
    <source>
        <dbReference type="PROSITE-ProRule" id="PRU01076"/>
    </source>
</evidence>
<keyword evidence="4" id="KW-1185">Reference proteome</keyword>
<dbReference type="InterPro" id="IPR039052">
    <property type="entry name" value="Antitox_PemI-like"/>
</dbReference>
<proteinExistence type="predicted"/>
<dbReference type="Gene3D" id="2.10.260.10">
    <property type="match status" value="1"/>
</dbReference>
<dbReference type="RefSeq" id="WP_071060816.1">
    <property type="nucleotide sequence ID" value="NZ_MKIE01000001.1"/>
</dbReference>
<dbReference type="GO" id="GO:0003677">
    <property type="term" value="F:DNA binding"/>
    <property type="evidence" value="ECO:0007669"/>
    <property type="project" value="UniProtKB-UniRule"/>
</dbReference>
<comment type="caution">
    <text evidence="3">The sequence shown here is derived from an EMBL/GenBank/DDBJ whole genome shotgun (WGS) entry which is preliminary data.</text>
</comment>
<dbReference type="AlphaFoldDB" id="A0A1S1VC50"/>
<dbReference type="GO" id="GO:0097351">
    <property type="term" value="F:toxin sequestering activity"/>
    <property type="evidence" value="ECO:0007669"/>
    <property type="project" value="InterPro"/>
</dbReference>
<reference evidence="3 4" key="1">
    <citation type="submission" date="2016-09" db="EMBL/GenBank/DDBJ databases">
        <title>Genome sequence of Eubacterium angustum.</title>
        <authorList>
            <person name="Poehlein A."/>
            <person name="Daniel R."/>
        </authorList>
    </citation>
    <scope>NUCLEOTIDE SEQUENCE [LARGE SCALE GENOMIC DNA]</scope>
    <source>
        <strain evidence="3 4">DSM 1989</strain>
    </source>
</reference>
<dbReference type="PROSITE" id="PS51740">
    <property type="entry name" value="SPOVT_ABRB"/>
    <property type="match status" value="1"/>
</dbReference>
<dbReference type="InterPro" id="IPR037914">
    <property type="entry name" value="SpoVT-AbrB_sf"/>
</dbReference>
<evidence type="ECO:0000313" key="3">
    <source>
        <dbReference type="EMBL" id="OHW63379.1"/>
    </source>
</evidence>
<dbReference type="SUPFAM" id="SSF89447">
    <property type="entry name" value="AbrB/MazE/MraZ-like"/>
    <property type="match status" value="1"/>
</dbReference>
<dbReference type="InterPro" id="IPR007159">
    <property type="entry name" value="SpoVT-AbrB_dom"/>
</dbReference>
<dbReference type="PANTHER" id="PTHR40516:SF1">
    <property type="entry name" value="ANTITOXIN CHPS-RELATED"/>
    <property type="match status" value="1"/>
</dbReference>
<dbReference type="EMBL" id="MKIE01000001">
    <property type="protein sequence ID" value="OHW63379.1"/>
    <property type="molecule type" value="Genomic_DNA"/>
</dbReference>
<dbReference type="Pfam" id="PF04014">
    <property type="entry name" value="MazE_antitoxin"/>
    <property type="match status" value="1"/>
</dbReference>
<name>A0A1S1VC50_9FIRM</name>
<accession>A0A1S1VC50</accession>
<keyword evidence="1" id="KW-0238">DNA-binding</keyword>